<evidence type="ECO:0000313" key="2">
    <source>
        <dbReference type="Proteomes" id="UP001527090"/>
    </source>
</evidence>
<evidence type="ECO:0000313" key="1">
    <source>
        <dbReference type="EMBL" id="MCY9530536.1"/>
    </source>
</evidence>
<sequence length="77" mass="8431">MLKTHTFQINAGESCTIDISGNCGTIIEGPAVLVMIKDDRNIAPKVEVNIKSCEASSLVEVIKEEIGECIKNRKVVW</sequence>
<reference evidence="1 2" key="1">
    <citation type="submission" date="2022-05" db="EMBL/GenBank/DDBJ databases">
        <title>Genome Sequencing of Bee-Associated Microbes.</title>
        <authorList>
            <person name="Dunlap C."/>
        </authorList>
    </citation>
    <scope>NUCLEOTIDE SEQUENCE [LARGE SCALE GENOMIC DNA]</scope>
    <source>
        <strain evidence="1 2">NRRL NRS-750</strain>
    </source>
</reference>
<dbReference type="RefSeq" id="WP_268632287.1">
    <property type="nucleotide sequence ID" value="NZ_JAMDLY010000012.1"/>
</dbReference>
<proteinExistence type="predicted"/>
<name>A0ABT4E9W9_PAEAL</name>
<dbReference type="EMBL" id="JAMDLY010000012">
    <property type="protein sequence ID" value="MCY9530536.1"/>
    <property type="molecule type" value="Genomic_DNA"/>
</dbReference>
<organism evidence="1 2">
    <name type="scientific">Paenibacillus alvei</name>
    <name type="common">Bacillus alvei</name>
    <dbReference type="NCBI Taxonomy" id="44250"/>
    <lineage>
        <taxon>Bacteria</taxon>
        <taxon>Bacillati</taxon>
        <taxon>Bacillota</taxon>
        <taxon>Bacilli</taxon>
        <taxon>Bacillales</taxon>
        <taxon>Paenibacillaceae</taxon>
        <taxon>Paenibacillus</taxon>
    </lineage>
</organism>
<gene>
    <name evidence="1" type="ORF">M5X04_14535</name>
</gene>
<dbReference type="Proteomes" id="UP001527090">
    <property type="component" value="Unassembled WGS sequence"/>
</dbReference>
<protein>
    <submittedName>
        <fullName evidence="1">Uncharacterized protein</fullName>
    </submittedName>
</protein>
<accession>A0ABT4E9W9</accession>
<comment type="caution">
    <text evidence="1">The sequence shown here is derived from an EMBL/GenBank/DDBJ whole genome shotgun (WGS) entry which is preliminary data.</text>
</comment>
<keyword evidence="2" id="KW-1185">Reference proteome</keyword>